<evidence type="ECO:0000313" key="1">
    <source>
        <dbReference type="EMBL" id="SDE64688.1"/>
    </source>
</evidence>
<name>A0A1G7ELW9_9RHOB</name>
<organism evidence="1 2">
    <name type="scientific">Ruegeria marina</name>
    <dbReference type="NCBI Taxonomy" id="639004"/>
    <lineage>
        <taxon>Bacteria</taxon>
        <taxon>Pseudomonadati</taxon>
        <taxon>Pseudomonadota</taxon>
        <taxon>Alphaproteobacteria</taxon>
        <taxon>Rhodobacterales</taxon>
        <taxon>Roseobacteraceae</taxon>
        <taxon>Ruegeria</taxon>
    </lineage>
</organism>
<dbReference type="EMBL" id="FMZV01000026">
    <property type="protein sequence ID" value="SDE64688.1"/>
    <property type="molecule type" value="Genomic_DNA"/>
</dbReference>
<reference evidence="2" key="1">
    <citation type="submission" date="2016-10" db="EMBL/GenBank/DDBJ databases">
        <authorList>
            <person name="Varghese N."/>
            <person name="Submissions S."/>
        </authorList>
    </citation>
    <scope>NUCLEOTIDE SEQUENCE [LARGE SCALE GENOMIC DNA]</scope>
    <source>
        <strain evidence="2">CGMCC 1.9108</strain>
    </source>
</reference>
<accession>A0A1G7ELW9</accession>
<evidence type="ECO:0008006" key="3">
    <source>
        <dbReference type="Google" id="ProtNLM"/>
    </source>
</evidence>
<evidence type="ECO:0000313" key="2">
    <source>
        <dbReference type="Proteomes" id="UP000199628"/>
    </source>
</evidence>
<dbReference type="Proteomes" id="UP000199628">
    <property type="component" value="Unassembled WGS sequence"/>
</dbReference>
<dbReference type="STRING" id="639004.SAMN04488239_12615"/>
<dbReference type="AlphaFoldDB" id="A0A1G7ELW9"/>
<keyword evidence="2" id="KW-1185">Reference proteome</keyword>
<gene>
    <name evidence="1" type="ORF">SAMN04488239_12615</name>
</gene>
<protein>
    <recommendedName>
        <fullName evidence="3">Transposase, IS6 family</fullName>
    </recommendedName>
</protein>
<proteinExistence type="predicted"/>
<sequence>MSRRKNPFKRHRFPREIILMAVRWYCRYPLSCRDVRDMLAERGGRSTLQRSIVGFASSAPKYASAPMGRIVPGEGFSGTSMRLTSELADGGVICGALLISLASLLISG</sequence>